<dbReference type="PANTHER" id="PTHR44163">
    <property type="entry name" value="U3 SMALL NUCLEOLAR RNA-ASSOCIATED PROTEIN 4 HOMOLOG"/>
    <property type="match status" value="1"/>
</dbReference>
<dbReference type="GO" id="GO:0030686">
    <property type="term" value="C:90S preribosome"/>
    <property type="evidence" value="ECO:0007669"/>
    <property type="project" value="InterPro"/>
</dbReference>
<dbReference type="InterPro" id="IPR011047">
    <property type="entry name" value="Quinoprotein_ADH-like_sf"/>
</dbReference>
<dbReference type="GO" id="GO:0000462">
    <property type="term" value="P:maturation of SSU-rRNA from tricistronic rRNA transcript (SSU-rRNA, 5.8S rRNA, LSU-rRNA)"/>
    <property type="evidence" value="ECO:0007669"/>
    <property type="project" value="InterPro"/>
</dbReference>
<gene>
    <name evidence="2" type="ORF">O181_016246</name>
</gene>
<dbReference type="InterPro" id="IPR046351">
    <property type="entry name" value="UTP4"/>
</dbReference>
<dbReference type="Gene3D" id="2.130.10.10">
    <property type="entry name" value="YVTN repeat-like/Quinoprotein amine dehydrogenase"/>
    <property type="match status" value="3"/>
</dbReference>
<name>A0A9Q3GQV2_9BASI</name>
<reference evidence="2" key="1">
    <citation type="submission" date="2021-03" db="EMBL/GenBank/DDBJ databases">
        <title>Draft genome sequence of rust myrtle Austropuccinia psidii MF-1, a brazilian biotype.</title>
        <authorList>
            <person name="Quecine M.C."/>
            <person name="Pachon D.M.R."/>
            <person name="Bonatelli M.L."/>
            <person name="Correr F.H."/>
            <person name="Franceschini L.M."/>
            <person name="Leite T.F."/>
            <person name="Margarido G.R.A."/>
            <person name="Almeida C.A."/>
            <person name="Ferrarezi J.A."/>
            <person name="Labate C.A."/>
        </authorList>
    </citation>
    <scope>NUCLEOTIDE SEQUENCE</scope>
    <source>
        <strain evidence="2">MF-1</strain>
    </source>
</reference>
<dbReference type="PANTHER" id="PTHR44163:SF1">
    <property type="entry name" value="U3 SMALL NUCLEOLAR RNA-ASSOCIATED PROTEIN 4 HOMOLOG"/>
    <property type="match status" value="1"/>
</dbReference>
<dbReference type="Proteomes" id="UP000765509">
    <property type="component" value="Unassembled WGS sequence"/>
</dbReference>
<dbReference type="InterPro" id="IPR015943">
    <property type="entry name" value="WD40/YVTN_repeat-like_dom_sf"/>
</dbReference>
<dbReference type="AlphaFoldDB" id="A0A9Q3GQV2"/>
<evidence type="ECO:0000256" key="1">
    <source>
        <dbReference type="SAM" id="MobiDB-lite"/>
    </source>
</evidence>
<dbReference type="EMBL" id="AVOT02004499">
    <property type="protein sequence ID" value="MBW0476531.1"/>
    <property type="molecule type" value="Genomic_DNA"/>
</dbReference>
<sequence>MANQKHLRRLAEKEKRKSRVLQLKTVGDSSQSANPRKAFDSVQLEQSFNCHSPASSSLNHIPQSVGQVFSKNLSSYSPSLTSITISRNESFSFNNNPTYHDVTQNSHSPLVHRCRFVDHNPGTITAIATSPSTWNPSLHFDLLPQDSNKSTLHRGVLAVGRGNGDIQIWVWLNGDPSSNFAQTSKKLKSHSQAWSLYRTLPGHIPSFNSASHTNIHSPAKVEHLLFSHQIIPTEQDHTSNSIDLNEIKSLRRQLPRLFGSYGADEVLEWEWDGPRAGTIKRSLPMPPSVAIWSLSVSPTSTKLAIGCDDGTIRIANIADNQLELIRKFNPCKTRLLSITWAISDYHQLIPSSSSSSTNQIHNFCSVEPSDSNLCLITGCADSSLRKWSFANGRCVGRMTVESLQGEQTLVWSVAVVGNTIVSGDSLGNVHFWDLNSCSRLQTIRAHRADVLCIVISPDGNSIFTSGVDQKTCQLTLTLQTQSNQETIQSRWILSASRRLHAHDVRALEVSPPYNPLLKLDQKFLLSDTKLTNAAVPILISGGLDMSLVLCPAASPALYSLSKKIKLDPSFFNPISDSSSVSFVDSIHRKLSYVTQRNPVVQISKHAQLLVCRDAQKVNIWRLRSAATGSDSDSVQSLLQSTHSKPSNDQEAWRNVLQMDLKCRTNLIASAISPDGSWLAVSDLYEVKLFNLQSSIDGNLQPNKIKGFEPFDCLNPKNRGQGAYHIQFSPDSTRLVLATAFTGHLVVIALDSDLTHNIRVLKVFNQHSTRLETHTNDHRPVITPPSMGLANRLESSDRNECHSLAMTSCSLGQSDELKEVNIMSMVISSDGQWLASSDSTGTLHIFNMDSLKHHCYLPTPSLVVNSLAFSQVMPSILMIGFANNTLQVIDVETRQVPCWARSLSSSTPEILTQLRDSLIGIVFQPVSPSIAPSTNEKDDGSIVGSRTTTAGSLVASSDKPIPKSNNIALIWGATWICKMTIIDPSVTNPAIRRRKRRREAQMNLSRNKQNEISTGVEGAKESMDDFDYPPLPVIEPKFQVSHKYQPLLAVDYINRNELVVVERPFFGLLSNLPPAWQRSGVYGT</sequence>
<dbReference type="GO" id="GO:0034455">
    <property type="term" value="C:t-UTP complex"/>
    <property type="evidence" value="ECO:0007669"/>
    <property type="project" value="TreeGrafter"/>
</dbReference>
<accession>A0A9Q3GQV2</accession>
<evidence type="ECO:0000313" key="3">
    <source>
        <dbReference type="Proteomes" id="UP000765509"/>
    </source>
</evidence>
<dbReference type="Pfam" id="PF00400">
    <property type="entry name" value="WD40"/>
    <property type="match status" value="3"/>
</dbReference>
<feature type="region of interest" description="Disordered" evidence="1">
    <location>
        <begin position="1"/>
        <end position="37"/>
    </location>
</feature>
<keyword evidence="3" id="KW-1185">Reference proteome</keyword>
<comment type="caution">
    <text evidence="2">The sequence shown here is derived from an EMBL/GenBank/DDBJ whole genome shotgun (WGS) entry which is preliminary data.</text>
</comment>
<organism evidence="2 3">
    <name type="scientific">Austropuccinia psidii MF-1</name>
    <dbReference type="NCBI Taxonomy" id="1389203"/>
    <lineage>
        <taxon>Eukaryota</taxon>
        <taxon>Fungi</taxon>
        <taxon>Dikarya</taxon>
        <taxon>Basidiomycota</taxon>
        <taxon>Pucciniomycotina</taxon>
        <taxon>Pucciniomycetes</taxon>
        <taxon>Pucciniales</taxon>
        <taxon>Sphaerophragmiaceae</taxon>
        <taxon>Austropuccinia</taxon>
    </lineage>
</organism>
<protein>
    <recommendedName>
        <fullName evidence="4">Anaphase-promoting complex subunit 4 WD40 domain-containing protein</fullName>
    </recommendedName>
</protein>
<evidence type="ECO:0000313" key="2">
    <source>
        <dbReference type="EMBL" id="MBW0476531.1"/>
    </source>
</evidence>
<evidence type="ECO:0008006" key="4">
    <source>
        <dbReference type="Google" id="ProtNLM"/>
    </source>
</evidence>
<dbReference type="SUPFAM" id="SSF50998">
    <property type="entry name" value="Quinoprotein alcohol dehydrogenase-like"/>
    <property type="match status" value="1"/>
</dbReference>
<dbReference type="InterPro" id="IPR001680">
    <property type="entry name" value="WD40_rpt"/>
</dbReference>
<dbReference type="SMART" id="SM00320">
    <property type="entry name" value="WD40"/>
    <property type="match status" value="6"/>
</dbReference>
<proteinExistence type="predicted"/>
<dbReference type="GO" id="GO:0032040">
    <property type="term" value="C:small-subunit processome"/>
    <property type="evidence" value="ECO:0007669"/>
    <property type="project" value="TreeGrafter"/>
</dbReference>
<dbReference type="OrthoDB" id="8883818at2759"/>
<dbReference type="GO" id="GO:0003723">
    <property type="term" value="F:RNA binding"/>
    <property type="evidence" value="ECO:0007669"/>
    <property type="project" value="TreeGrafter"/>
</dbReference>